<evidence type="ECO:0000313" key="10">
    <source>
        <dbReference type="EMBL" id="KAK0044920.1"/>
    </source>
</evidence>
<name>A0AAD8AYS2_BIOPF</name>
<dbReference type="InterPro" id="IPR020845">
    <property type="entry name" value="AMP-binding_CS"/>
</dbReference>
<evidence type="ECO:0000256" key="7">
    <source>
        <dbReference type="ARBA" id="ARBA00048666"/>
    </source>
</evidence>
<evidence type="ECO:0000259" key="8">
    <source>
        <dbReference type="Pfam" id="PF00501"/>
    </source>
</evidence>
<dbReference type="PANTHER" id="PTHR43107:SF22">
    <property type="entry name" value="VERY LONG-CHAIN ACYL-COA SYNTHETASE"/>
    <property type="match status" value="1"/>
</dbReference>
<dbReference type="PANTHER" id="PTHR43107">
    <property type="entry name" value="LONG-CHAIN FATTY ACID TRANSPORT PROTEIN"/>
    <property type="match status" value="1"/>
</dbReference>
<dbReference type="GO" id="GO:0005324">
    <property type="term" value="F:long-chain fatty acid transmembrane transporter activity"/>
    <property type="evidence" value="ECO:0007669"/>
    <property type="project" value="TreeGrafter"/>
</dbReference>
<organism evidence="10 11">
    <name type="scientific">Biomphalaria pfeifferi</name>
    <name type="common">Bloodfluke planorb</name>
    <name type="synonym">Freshwater snail</name>
    <dbReference type="NCBI Taxonomy" id="112525"/>
    <lineage>
        <taxon>Eukaryota</taxon>
        <taxon>Metazoa</taxon>
        <taxon>Spiralia</taxon>
        <taxon>Lophotrochozoa</taxon>
        <taxon>Mollusca</taxon>
        <taxon>Gastropoda</taxon>
        <taxon>Heterobranchia</taxon>
        <taxon>Euthyneura</taxon>
        <taxon>Panpulmonata</taxon>
        <taxon>Hygrophila</taxon>
        <taxon>Lymnaeoidea</taxon>
        <taxon>Planorbidae</taxon>
        <taxon>Biomphalaria</taxon>
    </lineage>
</organism>
<evidence type="ECO:0000256" key="3">
    <source>
        <dbReference type="ARBA" id="ARBA00022832"/>
    </source>
</evidence>
<comment type="catalytic activity">
    <reaction evidence="7">
        <text>tetracosanoate + ATP + CoA = tetracosanoyl-CoA + AMP + diphosphate</text>
        <dbReference type="Rhea" id="RHEA:33639"/>
        <dbReference type="ChEBI" id="CHEBI:30616"/>
        <dbReference type="ChEBI" id="CHEBI:31014"/>
        <dbReference type="ChEBI" id="CHEBI:33019"/>
        <dbReference type="ChEBI" id="CHEBI:57287"/>
        <dbReference type="ChEBI" id="CHEBI:65052"/>
        <dbReference type="ChEBI" id="CHEBI:456215"/>
    </reaction>
    <physiologicalReaction direction="left-to-right" evidence="7">
        <dbReference type="Rhea" id="RHEA:33640"/>
    </physiologicalReaction>
</comment>
<dbReference type="EMBL" id="JASAOG010000189">
    <property type="protein sequence ID" value="KAK0044920.1"/>
    <property type="molecule type" value="Genomic_DNA"/>
</dbReference>
<evidence type="ECO:0000256" key="4">
    <source>
        <dbReference type="ARBA" id="ARBA00026121"/>
    </source>
</evidence>
<dbReference type="Proteomes" id="UP001233172">
    <property type="component" value="Unassembled WGS sequence"/>
</dbReference>
<protein>
    <recommendedName>
        <fullName evidence="4">long-chain-fatty-acid--CoA ligase</fullName>
        <ecNumber evidence="4">6.2.1.3</ecNumber>
    </recommendedName>
    <alternativeName>
        <fullName evidence="6">Long-chain-fatty-acid--CoA ligase</fullName>
    </alternativeName>
</protein>
<comment type="catalytic activity">
    <reaction evidence="5">
        <text>a very long-chain fatty acid + ATP + CoA = a very long-chain fatty acyl-CoA + AMP + diphosphate</text>
        <dbReference type="Rhea" id="RHEA:54536"/>
        <dbReference type="ChEBI" id="CHEBI:30616"/>
        <dbReference type="ChEBI" id="CHEBI:33019"/>
        <dbReference type="ChEBI" id="CHEBI:57287"/>
        <dbReference type="ChEBI" id="CHEBI:58950"/>
        <dbReference type="ChEBI" id="CHEBI:138261"/>
        <dbReference type="ChEBI" id="CHEBI:456215"/>
    </reaction>
    <physiologicalReaction direction="left-to-right" evidence="5">
        <dbReference type="Rhea" id="RHEA:54537"/>
    </physiologicalReaction>
</comment>
<keyword evidence="2" id="KW-0436">Ligase</keyword>
<dbReference type="InterPro" id="IPR025110">
    <property type="entry name" value="AMP-bd_C"/>
</dbReference>
<gene>
    <name evidence="10" type="ORF">Bpfe_025605</name>
</gene>
<feature type="domain" description="AMP-dependent synthetase/ligase" evidence="8">
    <location>
        <begin position="58"/>
        <end position="384"/>
    </location>
</feature>
<dbReference type="Gene3D" id="3.30.300.30">
    <property type="match status" value="1"/>
</dbReference>
<dbReference type="AlphaFoldDB" id="A0AAD8AYS2"/>
<feature type="domain" description="AMP-binding enzyme C-terminal" evidence="9">
    <location>
        <begin position="502"/>
        <end position="581"/>
    </location>
</feature>
<dbReference type="InterPro" id="IPR042099">
    <property type="entry name" value="ANL_N_sf"/>
</dbReference>
<dbReference type="GO" id="GO:0044539">
    <property type="term" value="P:long-chain fatty acid import into cell"/>
    <property type="evidence" value="ECO:0007669"/>
    <property type="project" value="TreeGrafter"/>
</dbReference>
<dbReference type="PROSITE" id="PS00455">
    <property type="entry name" value="AMP_BINDING"/>
    <property type="match status" value="1"/>
</dbReference>
<dbReference type="GO" id="GO:0005886">
    <property type="term" value="C:plasma membrane"/>
    <property type="evidence" value="ECO:0007669"/>
    <property type="project" value="TreeGrafter"/>
</dbReference>
<comment type="caution">
    <text evidence="10">The sequence shown here is derived from an EMBL/GenBank/DDBJ whole genome shotgun (WGS) entry which is preliminary data.</text>
</comment>
<dbReference type="GO" id="GO:0004467">
    <property type="term" value="F:long-chain fatty acid-CoA ligase activity"/>
    <property type="evidence" value="ECO:0007669"/>
    <property type="project" value="UniProtKB-EC"/>
</dbReference>
<dbReference type="GO" id="GO:0005789">
    <property type="term" value="C:endoplasmic reticulum membrane"/>
    <property type="evidence" value="ECO:0007669"/>
    <property type="project" value="TreeGrafter"/>
</dbReference>
<proteinExistence type="inferred from homology"/>
<dbReference type="FunFam" id="3.30.300.30:FF:000002">
    <property type="entry name" value="Long-chain fatty acid transport protein 1"/>
    <property type="match status" value="1"/>
</dbReference>
<accession>A0AAD8AYS2</accession>
<dbReference type="EC" id="6.2.1.3" evidence="4"/>
<reference evidence="10" key="1">
    <citation type="journal article" date="2023" name="PLoS Negl. Trop. Dis.">
        <title>A genome sequence for Biomphalaria pfeifferi, the major vector snail for the human-infecting parasite Schistosoma mansoni.</title>
        <authorList>
            <person name="Bu L."/>
            <person name="Lu L."/>
            <person name="Laidemitt M.R."/>
            <person name="Zhang S.M."/>
            <person name="Mutuku M."/>
            <person name="Mkoji G."/>
            <person name="Steinauer M."/>
            <person name="Loker E.S."/>
        </authorList>
    </citation>
    <scope>NUCLEOTIDE SEQUENCE</scope>
    <source>
        <strain evidence="10">KasaAsao</strain>
    </source>
</reference>
<evidence type="ECO:0000313" key="11">
    <source>
        <dbReference type="Proteomes" id="UP001233172"/>
    </source>
</evidence>
<keyword evidence="11" id="KW-1185">Reference proteome</keyword>
<dbReference type="InterPro" id="IPR000873">
    <property type="entry name" value="AMP-dep_synth/lig_dom"/>
</dbReference>
<evidence type="ECO:0000256" key="5">
    <source>
        <dbReference type="ARBA" id="ARBA00036527"/>
    </source>
</evidence>
<evidence type="ECO:0000256" key="6">
    <source>
        <dbReference type="ARBA" id="ARBA00041297"/>
    </source>
</evidence>
<keyword evidence="3" id="KW-0443">Lipid metabolism</keyword>
<dbReference type="InterPro" id="IPR045851">
    <property type="entry name" value="AMP-bd_C_sf"/>
</dbReference>
<evidence type="ECO:0000256" key="1">
    <source>
        <dbReference type="ARBA" id="ARBA00006432"/>
    </source>
</evidence>
<dbReference type="SUPFAM" id="SSF56801">
    <property type="entry name" value="Acetyl-CoA synthetase-like"/>
    <property type="match status" value="1"/>
</dbReference>
<dbReference type="Gene3D" id="3.40.50.12780">
    <property type="entry name" value="N-terminal domain of ligase-like"/>
    <property type="match status" value="1"/>
</dbReference>
<evidence type="ECO:0000259" key="9">
    <source>
        <dbReference type="Pfam" id="PF13193"/>
    </source>
</evidence>
<sequence>MKFYQKLLLGTAGVTSAGYVTYKTMFPWLEHDLKLIKIGGKVKKQMELLLQSMLIDKFEKHVSETPKKPFIIYEDNIYTYELVDQLACKVANIAKNWGLGQRDCVAIMIQNEPSFIWTFLGLQKLGIAAALINYNLRSQPLIHSILAAEPKYFIVGPGNTLLEAVCDIMESLEDIKVYVQGLGSQLAPVGMNSFDTLMASTLPTPVYPIVRKDITLKDVCCYIYTSGTTGNPKPAIISHEKSLGIATLLLFVDLSCTDVLYIVLPLYHSSGGGIGLYGAIATGCTILLRKKFSASHFWSDCCQYNVTVIQYIGELFRYLLTQKPSKYETNHKIRGALGNGLRKDIWDDVSKRFQIPNIMEFFGATEGITMLINVSGVPGAIGRISPFLAKIDPDSKVLVKFDYATAQPLRDKNGFCIKVGIGEPGLFMGKVRADLVKDGTLTVYRSSKDSNDKKIVRDAFVKGDLWFNFGDVFVLDKDYFVYFNDRIGDTFRWKGENVSTTELANVIAALPFIEDANVYGVTVPGHDGRAGMVAITLHQDATLSEKELKELFDHICDQLPTYARPLFIRHIREAFLTGTFKQRKVELVNEGFDLNKVKDALYFYDSEKATYSKLTPADLSKFLTSKL</sequence>
<evidence type="ECO:0000256" key="2">
    <source>
        <dbReference type="ARBA" id="ARBA00022598"/>
    </source>
</evidence>
<keyword evidence="3" id="KW-0276">Fatty acid metabolism</keyword>
<dbReference type="Pfam" id="PF00501">
    <property type="entry name" value="AMP-binding"/>
    <property type="match status" value="1"/>
</dbReference>
<comment type="similarity">
    <text evidence="1">Belongs to the ATP-dependent AMP-binding enzyme family.</text>
</comment>
<dbReference type="Pfam" id="PF13193">
    <property type="entry name" value="AMP-binding_C"/>
    <property type="match status" value="1"/>
</dbReference>
<reference evidence="10" key="2">
    <citation type="submission" date="2023-04" db="EMBL/GenBank/DDBJ databases">
        <authorList>
            <person name="Bu L."/>
            <person name="Lu L."/>
            <person name="Laidemitt M.R."/>
            <person name="Zhang S.M."/>
            <person name="Mutuku M."/>
            <person name="Mkoji G."/>
            <person name="Steinauer M."/>
            <person name="Loker E.S."/>
        </authorList>
    </citation>
    <scope>NUCLEOTIDE SEQUENCE</scope>
    <source>
        <strain evidence="10">KasaAsao</strain>
        <tissue evidence="10">Whole Snail</tissue>
    </source>
</reference>